<dbReference type="PANTHER" id="PTHR24238">
    <property type="entry name" value="G-PROTEIN COUPLED RECEPTOR"/>
    <property type="match status" value="1"/>
</dbReference>
<dbReference type="EMBL" id="CAJVCH010538758">
    <property type="protein sequence ID" value="CAG7826132.1"/>
    <property type="molecule type" value="Genomic_DNA"/>
</dbReference>
<dbReference type="GO" id="GO:0005886">
    <property type="term" value="C:plasma membrane"/>
    <property type="evidence" value="ECO:0007669"/>
    <property type="project" value="TreeGrafter"/>
</dbReference>
<feature type="transmembrane region" description="Helical" evidence="6">
    <location>
        <begin position="153"/>
        <end position="176"/>
    </location>
</feature>
<evidence type="ECO:0000256" key="5">
    <source>
        <dbReference type="SAM" id="MobiDB-lite"/>
    </source>
</evidence>
<feature type="transmembrane region" description="Helical" evidence="6">
    <location>
        <begin position="31"/>
        <end position="57"/>
    </location>
</feature>
<keyword evidence="6" id="KW-0812">Transmembrane</keyword>
<feature type="transmembrane region" description="Helical" evidence="6">
    <location>
        <begin position="105"/>
        <end position="132"/>
    </location>
</feature>
<reference evidence="7" key="1">
    <citation type="submission" date="2021-06" db="EMBL/GenBank/DDBJ databases">
        <authorList>
            <person name="Hodson N. C."/>
            <person name="Mongue J. A."/>
            <person name="Jaron S. K."/>
        </authorList>
    </citation>
    <scope>NUCLEOTIDE SEQUENCE</scope>
</reference>
<evidence type="ECO:0008006" key="9">
    <source>
        <dbReference type="Google" id="ProtNLM"/>
    </source>
</evidence>
<keyword evidence="6" id="KW-0472">Membrane</keyword>
<feature type="transmembrane region" description="Helical" evidence="6">
    <location>
        <begin position="236"/>
        <end position="256"/>
    </location>
</feature>
<feature type="region of interest" description="Disordered" evidence="5">
    <location>
        <begin position="365"/>
        <end position="464"/>
    </location>
</feature>
<dbReference type="CDD" id="cd00637">
    <property type="entry name" value="7tm_classA_rhodopsin-like"/>
    <property type="match status" value="1"/>
</dbReference>
<dbReference type="SUPFAM" id="SSF81321">
    <property type="entry name" value="Family A G protein-coupled receptor-like"/>
    <property type="match status" value="1"/>
</dbReference>
<feature type="compositionally biased region" description="Low complexity" evidence="5">
    <location>
        <begin position="424"/>
        <end position="464"/>
    </location>
</feature>
<dbReference type="PANTHER" id="PTHR24238:SF57">
    <property type="entry name" value="G-PROTEIN COUPLED RECEPTOR 83"/>
    <property type="match status" value="1"/>
</dbReference>
<feature type="transmembrane region" description="Helical" evidence="6">
    <location>
        <begin position="182"/>
        <end position="204"/>
    </location>
</feature>
<keyword evidence="3" id="KW-0675">Receptor</keyword>
<evidence type="ECO:0000256" key="4">
    <source>
        <dbReference type="ARBA" id="ARBA00023224"/>
    </source>
</evidence>
<feature type="compositionally biased region" description="Basic and acidic residues" evidence="5">
    <location>
        <begin position="388"/>
        <end position="407"/>
    </location>
</feature>
<sequence>MVNFSTSEDFSVNLTDSWLEEAPTEFPTGTAWFSSSVLLLVSLVGLPLNGTTVIIFWRRKKLRHLVNFVLLLDCLSHIVLCLIGIPIHVVSVWTLPEKETQVRSVVLLIVQQVVGNFANLCGLLLTLSIAILRYRRLCWKKKDKFSTMNAIKWSVTSGTVAIGLTIVQSGTSLLAHPPFAALTLYSIKLAVILLSILAVFFCYIRVAQRVWSSGASQEKVMDATKLKKSRSVHMRATIHSCVQIVLVVATLSPYLYEETVEVFKDPNGRRDNGGLGKSIISGLVKGLYSYSTIDKLWSITINYTLLILGTPLAYIASCHRFREQFTSLIFGHSPNTCLNHPTQQSGSPGQVDRHASLQQHLNSTERTNHHNNNYPHQHNLSTHSSSMVRDKVRELASKESLHEEPKRSRNKGRRRSEVSLDTKPPTLAAPTSNSSPSTSSDQSDKFGQSSQRSSGSSFTSHNTTTMGTLTSSSLSNGSSVNIIICVPFGPATCGPTSMMYQQYLLGSSANSRHDYGHNV</sequence>
<dbReference type="AlphaFoldDB" id="A0A8J2L5V0"/>
<comment type="subcellular location">
    <subcellularLocation>
        <location evidence="1">Membrane</location>
        <topology evidence="1">Multi-pass membrane protein</topology>
    </subcellularLocation>
</comment>
<comment type="caution">
    <text evidence="7">The sequence shown here is derived from an EMBL/GenBank/DDBJ whole genome shotgun (WGS) entry which is preliminary data.</text>
</comment>
<organism evidence="7 8">
    <name type="scientific">Allacma fusca</name>
    <dbReference type="NCBI Taxonomy" id="39272"/>
    <lineage>
        <taxon>Eukaryota</taxon>
        <taxon>Metazoa</taxon>
        <taxon>Ecdysozoa</taxon>
        <taxon>Arthropoda</taxon>
        <taxon>Hexapoda</taxon>
        <taxon>Collembola</taxon>
        <taxon>Symphypleona</taxon>
        <taxon>Sminthuridae</taxon>
        <taxon>Allacma</taxon>
    </lineage>
</organism>
<evidence type="ECO:0000256" key="6">
    <source>
        <dbReference type="SAM" id="Phobius"/>
    </source>
</evidence>
<keyword evidence="4" id="KW-0807">Transducer</keyword>
<dbReference type="Proteomes" id="UP000708208">
    <property type="component" value="Unassembled WGS sequence"/>
</dbReference>
<protein>
    <recommendedName>
        <fullName evidence="9">G-protein coupled receptors family 1 profile domain-containing protein</fullName>
    </recommendedName>
</protein>
<evidence type="ECO:0000313" key="8">
    <source>
        <dbReference type="Proteomes" id="UP000708208"/>
    </source>
</evidence>
<gene>
    <name evidence="7" type="ORF">AFUS01_LOCUS36200</name>
</gene>
<dbReference type="GO" id="GO:0008188">
    <property type="term" value="F:neuropeptide receptor activity"/>
    <property type="evidence" value="ECO:0007669"/>
    <property type="project" value="TreeGrafter"/>
</dbReference>
<feature type="transmembrane region" description="Helical" evidence="6">
    <location>
        <begin position="296"/>
        <end position="316"/>
    </location>
</feature>
<name>A0A8J2L5V0_9HEXA</name>
<evidence type="ECO:0000256" key="1">
    <source>
        <dbReference type="ARBA" id="ARBA00004141"/>
    </source>
</evidence>
<proteinExistence type="predicted"/>
<keyword evidence="2" id="KW-0297">G-protein coupled receptor</keyword>
<evidence type="ECO:0000256" key="2">
    <source>
        <dbReference type="ARBA" id="ARBA00023040"/>
    </source>
</evidence>
<dbReference type="OrthoDB" id="10567868at2759"/>
<accession>A0A8J2L5V0</accession>
<evidence type="ECO:0000313" key="7">
    <source>
        <dbReference type="EMBL" id="CAG7826132.1"/>
    </source>
</evidence>
<feature type="compositionally biased region" description="Low complexity" evidence="5">
    <location>
        <begin position="370"/>
        <end position="379"/>
    </location>
</feature>
<keyword evidence="8" id="KW-1185">Reference proteome</keyword>
<keyword evidence="6" id="KW-1133">Transmembrane helix</keyword>
<feature type="transmembrane region" description="Helical" evidence="6">
    <location>
        <begin position="69"/>
        <end position="93"/>
    </location>
</feature>
<evidence type="ECO:0000256" key="3">
    <source>
        <dbReference type="ARBA" id="ARBA00023170"/>
    </source>
</evidence>